<dbReference type="Proteomes" id="UP000747110">
    <property type="component" value="Unassembled WGS sequence"/>
</dbReference>
<sequence>MGGGYVCAHEDDFGAWSILVHPSLTTACGTCSPARTLSATRGISWRSEDVAFPLWRYIARLPCAAMQGQCRGRPVPTYPTASRHPPPPPHWSRDADDQPIPNDDQRHAQCHQRIHVPVPRTIPRHSGAHDSGHIRHDVIEVILG</sequence>
<organism evidence="2 3">
    <name type="scientific">Volvox reticuliferus</name>
    <dbReference type="NCBI Taxonomy" id="1737510"/>
    <lineage>
        <taxon>Eukaryota</taxon>
        <taxon>Viridiplantae</taxon>
        <taxon>Chlorophyta</taxon>
        <taxon>core chlorophytes</taxon>
        <taxon>Chlorophyceae</taxon>
        <taxon>CS clade</taxon>
        <taxon>Chlamydomonadales</taxon>
        <taxon>Volvocaceae</taxon>
        <taxon>Volvox</taxon>
    </lineage>
</organism>
<reference evidence="2" key="1">
    <citation type="journal article" date="2021" name="Proc. Natl. Acad. Sci. U.S.A.">
        <title>Three genomes in the algal genus Volvox reveal the fate of a haploid sex-determining region after a transition to homothallism.</title>
        <authorList>
            <person name="Yamamoto K."/>
            <person name="Hamaji T."/>
            <person name="Kawai-Toyooka H."/>
            <person name="Matsuzaki R."/>
            <person name="Takahashi F."/>
            <person name="Nishimura Y."/>
            <person name="Kawachi M."/>
            <person name="Noguchi H."/>
            <person name="Minakuchi Y."/>
            <person name="Umen J.G."/>
            <person name="Toyoda A."/>
            <person name="Nozaki H."/>
        </authorList>
    </citation>
    <scope>NUCLEOTIDE SEQUENCE</scope>
    <source>
        <strain evidence="2">NIES-3786</strain>
    </source>
</reference>
<protein>
    <submittedName>
        <fullName evidence="2">Uncharacterized protein</fullName>
    </submittedName>
</protein>
<comment type="caution">
    <text evidence="2">The sequence shown here is derived from an EMBL/GenBank/DDBJ whole genome shotgun (WGS) entry which is preliminary data.</text>
</comment>
<gene>
    <name evidence="2" type="ORF">Vretifemale_10754</name>
</gene>
<feature type="region of interest" description="Disordered" evidence="1">
    <location>
        <begin position="74"/>
        <end position="107"/>
    </location>
</feature>
<evidence type="ECO:0000256" key="1">
    <source>
        <dbReference type="SAM" id="MobiDB-lite"/>
    </source>
</evidence>
<name>A0A8J4CF70_9CHLO</name>
<evidence type="ECO:0000313" key="3">
    <source>
        <dbReference type="Proteomes" id="UP000747110"/>
    </source>
</evidence>
<dbReference type="EMBL" id="BNCP01000022">
    <property type="protein sequence ID" value="GIL81740.1"/>
    <property type="molecule type" value="Genomic_DNA"/>
</dbReference>
<keyword evidence="3" id="KW-1185">Reference proteome</keyword>
<proteinExistence type="predicted"/>
<accession>A0A8J4CF70</accession>
<evidence type="ECO:0000313" key="2">
    <source>
        <dbReference type="EMBL" id="GIL81740.1"/>
    </source>
</evidence>
<dbReference type="AlphaFoldDB" id="A0A8J4CF70"/>